<reference evidence="3 4" key="1">
    <citation type="submission" date="2023-04" db="EMBL/GenBank/DDBJ databases">
        <title>Klugiella caeni sp. nov. isolated from the sludge of biochemical tank.</title>
        <authorList>
            <person name="Geng K."/>
        </authorList>
    </citation>
    <scope>NUCLEOTIDE SEQUENCE [LARGE SCALE GENOMIC DNA]</scope>
    <source>
        <strain evidence="3 4">YN-L-19</strain>
    </source>
</reference>
<keyword evidence="4" id="KW-1185">Reference proteome</keyword>
<dbReference type="AlphaFoldDB" id="A0AAW6T6X1"/>
<accession>A0AAW6T6X1</accession>
<dbReference type="Pfam" id="PF00149">
    <property type="entry name" value="Metallophos"/>
    <property type="match status" value="1"/>
</dbReference>
<dbReference type="SUPFAM" id="SSF56300">
    <property type="entry name" value="Metallo-dependent phosphatases"/>
    <property type="match status" value="1"/>
</dbReference>
<feature type="domain" description="Calcineurin-like phosphoesterase" evidence="2">
    <location>
        <begin position="55"/>
        <end position="252"/>
    </location>
</feature>
<organism evidence="3 4">
    <name type="scientific">Ruicaihuangia caeni</name>
    <dbReference type="NCBI Taxonomy" id="3042517"/>
    <lineage>
        <taxon>Bacteria</taxon>
        <taxon>Bacillati</taxon>
        <taxon>Actinomycetota</taxon>
        <taxon>Actinomycetes</taxon>
        <taxon>Micrococcales</taxon>
        <taxon>Microbacteriaceae</taxon>
        <taxon>Ruicaihuangia</taxon>
    </lineage>
</organism>
<dbReference type="InterPro" id="IPR029052">
    <property type="entry name" value="Metallo-depent_PP-like"/>
</dbReference>
<comment type="caution">
    <text evidence="3">The sequence shown here is derived from an EMBL/GenBank/DDBJ whole genome shotgun (WGS) entry which is preliminary data.</text>
</comment>
<dbReference type="InterPro" id="IPR051158">
    <property type="entry name" value="Metallophosphoesterase_sf"/>
</dbReference>
<evidence type="ECO:0000256" key="1">
    <source>
        <dbReference type="SAM" id="SignalP"/>
    </source>
</evidence>
<dbReference type="GO" id="GO:0008758">
    <property type="term" value="F:UDP-2,3-diacylglucosamine hydrolase activity"/>
    <property type="evidence" value="ECO:0007669"/>
    <property type="project" value="TreeGrafter"/>
</dbReference>
<protein>
    <submittedName>
        <fullName evidence="3">Metallophosphoesterase</fullName>
    </submittedName>
</protein>
<name>A0AAW6T6X1_9MICO</name>
<keyword evidence="1" id="KW-0732">Signal</keyword>
<dbReference type="EMBL" id="JASATX010000004">
    <property type="protein sequence ID" value="MDI2099254.1"/>
    <property type="molecule type" value="Genomic_DNA"/>
</dbReference>
<dbReference type="PANTHER" id="PTHR31302">
    <property type="entry name" value="TRANSMEMBRANE PROTEIN WITH METALLOPHOSPHOESTERASE DOMAIN-RELATED"/>
    <property type="match status" value="1"/>
</dbReference>
<dbReference type="GO" id="GO:0009245">
    <property type="term" value="P:lipid A biosynthetic process"/>
    <property type="evidence" value="ECO:0007669"/>
    <property type="project" value="TreeGrafter"/>
</dbReference>
<proteinExistence type="predicted"/>
<dbReference type="GO" id="GO:0016020">
    <property type="term" value="C:membrane"/>
    <property type="evidence" value="ECO:0007669"/>
    <property type="project" value="GOC"/>
</dbReference>
<evidence type="ECO:0000313" key="3">
    <source>
        <dbReference type="EMBL" id="MDI2099254.1"/>
    </source>
</evidence>
<sequence length="324" mass="35035">MTRRSTLGTSLGAVAMALTAAGAGVATYATAVERNAFRVRNEVLPVLDPGARPLTVLHIADLHMAPWQRAKQDWVRSLVHLEPDLVVNTGDNIGHAEGLSGVKRALEPFKGIPGVFVHGSNDYFAPVVKNPLRYLTGPSKSRERSPELDIAPLDEFFEGELGWLSLDNTARAMTINGSNIEFFGTADAHRGWDRLDRLAREIDEMRENVGWQHDAMKPETVRIAVTHAPYQRVLNSFVTQGADLIFAGHTHGGQVCVPGVGALVTNCDLPRSLASGLTVWRHARGASYLNVSAGIGTSIYAPVRFACPPEAVLLTLTPADIGYS</sequence>
<dbReference type="InterPro" id="IPR004843">
    <property type="entry name" value="Calcineurin-like_PHP"/>
</dbReference>
<dbReference type="Gene3D" id="3.60.21.10">
    <property type="match status" value="1"/>
</dbReference>
<evidence type="ECO:0000313" key="4">
    <source>
        <dbReference type="Proteomes" id="UP001321506"/>
    </source>
</evidence>
<feature type="signal peptide" evidence="1">
    <location>
        <begin position="1"/>
        <end position="31"/>
    </location>
</feature>
<gene>
    <name evidence="3" type="ORF">QF206_09805</name>
</gene>
<evidence type="ECO:0000259" key="2">
    <source>
        <dbReference type="Pfam" id="PF00149"/>
    </source>
</evidence>
<dbReference type="Proteomes" id="UP001321506">
    <property type="component" value="Unassembled WGS sequence"/>
</dbReference>
<feature type="chain" id="PRO_5043711888" evidence="1">
    <location>
        <begin position="32"/>
        <end position="324"/>
    </location>
</feature>
<dbReference type="PANTHER" id="PTHR31302:SF20">
    <property type="entry name" value="CONSERVED PROTEIN"/>
    <property type="match status" value="1"/>
</dbReference>